<sequence length="604" mass="63972">MSDSSPDDFPELSPEEAAGAEPGFPTLEELAALLPQYEMHQVIGIGGMGAVYLARQPHLDRWVALKVLPASAALNAEDSERFNTEARAMARMSHPHIVAVFDFGQTTEGHLYLAMEYVDGADLHWRTRAGEITPERARAVIAQLCEALQYAHEHGVIHRDIKPANILITPDWLVKVVDFGLARDLLAQAPADVSEYGTPDYTAPERFIAGAPVDHRADIYSLGVVIHEILTGKTPRAAGTSAGLGLPEGFAGVLSKCLMHDPARRYQKASDVRAALLAAATASAQKKAVAPVNPPTAGPRRYPTPVSPPVTANNSSPAWLGTLGWGLACLVALGGLGWLVWKDHYQKPMGEPTAEVAAAEAVPAPMMAEPAMATPPVEPAPTQEPVKMPAPLQSMVAENSSDMASNNAMTEPVVPESSSMNKALPTAVALVASTVSALSVDYVRQIKPILAAKCYECHSEEKGKEKGDVALDTEAKLKATIGPGQYIIPGNPAASDMLRICKLPNDDEDVMPPKGKNRLTAAEVALLETWIKEGANLTSAAPAAPAAAPLAWTSSDGKAIQASFVKLVGDQITLRMAATQQDFTFPLSRLSAESQAQAKAAAGM</sequence>
<dbReference type="PANTHER" id="PTHR43289">
    <property type="entry name" value="MITOGEN-ACTIVATED PROTEIN KINASE KINASE KINASE 20-RELATED"/>
    <property type="match status" value="1"/>
</dbReference>
<dbReference type="PROSITE" id="PS50011">
    <property type="entry name" value="PROTEIN_KINASE_DOM"/>
    <property type="match status" value="1"/>
</dbReference>
<protein>
    <recommendedName>
        <fullName evidence="14">Non-specific serine/threonine protein kinase</fullName>
    </recommendedName>
</protein>
<name>A0ABP9P2S8_9BACT</name>
<dbReference type="PROSITE" id="PS51007">
    <property type="entry name" value="CYTC"/>
    <property type="match status" value="1"/>
</dbReference>
<dbReference type="Gene3D" id="2.30.30.700">
    <property type="entry name" value="SLA1 homology domain 1"/>
    <property type="match status" value="1"/>
</dbReference>
<keyword evidence="3 8" id="KW-0547">Nucleotide-binding</keyword>
<feature type="region of interest" description="Disordered" evidence="9">
    <location>
        <begin position="1"/>
        <end position="21"/>
    </location>
</feature>
<gene>
    <name evidence="12" type="ORF">GCM10023213_20300</name>
</gene>
<dbReference type="SUPFAM" id="SSF56112">
    <property type="entry name" value="Protein kinase-like (PK-like)"/>
    <property type="match status" value="1"/>
</dbReference>
<dbReference type="PROSITE" id="PS00107">
    <property type="entry name" value="PROTEIN_KINASE_ATP"/>
    <property type="match status" value="1"/>
</dbReference>
<dbReference type="PANTHER" id="PTHR43289:SF6">
    <property type="entry name" value="SERINE_THREONINE-PROTEIN KINASE NEKL-3"/>
    <property type="match status" value="1"/>
</dbReference>
<evidence type="ECO:0000256" key="9">
    <source>
        <dbReference type="SAM" id="MobiDB-lite"/>
    </source>
</evidence>
<dbReference type="Pfam" id="PF00069">
    <property type="entry name" value="Pkinase"/>
    <property type="match status" value="1"/>
</dbReference>
<feature type="compositionally biased region" description="Acidic residues" evidence="9">
    <location>
        <begin position="1"/>
        <end position="14"/>
    </location>
</feature>
<reference evidence="13" key="1">
    <citation type="journal article" date="2019" name="Int. J. Syst. Evol. Microbiol.">
        <title>The Global Catalogue of Microorganisms (GCM) 10K type strain sequencing project: providing services to taxonomists for standard genome sequencing and annotation.</title>
        <authorList>
            <consortium name="The Broad Institute Genomics Platform"/>
            <consortium name="The Broad Institute Genome Sequencing Center for Infectious Disease"/>
            <person name="Wu L."/>
            <person name="Ma J."/>
        </authorList>
    </citation>
    <scope>NUCLEOTIDE SEQUENCE [LARGE SCALE GENOMIC DNA]</scope>
    <source>
        <strain evidence="13">JCM 18053</strain>
    </source>
</reference>
<feature type="region of interest" description="Disordered" evidence="9">
    <location>
        <begin position="289"/>
        <end position="309"/>
    </location>
</feature>
<evidence type="ECO:0000313" key="12">
    <source>
        <dbReference type="EMBL" id="GAA5139521.1"/>
    </source>
</evidence>
<organism evidence="12 13">
    <name type="scientific">Prosthecobacter algae</name>
    <dbReference type="NCBI Taxonomy" id="1144682"/>
    <lineage>
        <taxon>Bacteria</taxon>
        <taxon>Pseudomonadati</taxon>
        <taxon>Verrucomicrobiota</taxon>
        <taxon>Verrucomicrobiia</taxon>
        <taxon>Verrucomicrobiales</taxon>
        <taxon>Verrucomicrobiaceae</taxon>
        <taxon>Prosthecobacter</taxon>
    </lineage>
</organism>
<evidence type="ECO:0000256" key="3">
    <source>
        <dbReference type="ARBA" id="ARBA00022741"/>
    </source>
</evidence>
<keyword evidence="1" id="KW-0808">Transferase</keyword>
<evidence type="ECO:0000256" key="2">
    <source>
        <dbReference type="ARBA" id="ARBA00022723"/>
    </source>
</evidence>
<keyword evidence="5 8" id="KW-0067">ATP-binding</keyword>
<dbReference type="InterPro" id="IPR011429">
    <property type="entry name" value="Cyt_c_Planctomycete-type"/>
</dbReference>
<feature type="binding site" evidence="8">
    <location>
        <position position="66"/>
    </location>
    <ligand>
        <name>ATP</name>
        <dbReference type="ChEBI" id="CHEBI:30616"/>
    </ligand>
</feature>
<feature type="domain" description="Protein kinase" evidence="10">
    <location>
        <begin position="37"/>
        <end position="277"/>
    </location>
</feature>
<dbReference type="InterPro" id="IPR011009">
    <property type="entry name" value="Kinase-like_dom_sf"/>
</dbReference>
<dbReference type="SMART" id="SM00220">
    <property type="entry name" value="S_TKc"/>
    <property type="match status" value="1"/>
</dbReference>
<dbReference type="InterPro" id="IPR008271">
    <property type="entry name" value="Ser/Thr_kinase_AS"/>
</dbReference>
<dbReference type="InterPro" id="IPR017441">
    <property type="entry name" value="Protein_kinase_ATP_BS"/>
</dbReference>
<accession>A0ABP9P2S8</accession>
<evidence type="ECO:0000256" key="6">
    <source>
        <dbReference type="ARBA" id="ARBA00023004"/>
    </source>
</evidence>
<proteinExistence type="predicted"/>
<evidence type="ECO:0000259" key="11">
    <source>
        <dbReference type="PROSITE" id="PS51007"/>
    </source>
</evidence>
<comment type="caution">
    <text evidence="12">The sequence shown here is derived from an EMBL/GenBank/DDBJ whole genome shotgun (WGS) entry which is preliminary data.</text>
</comment>
<dbReference type="InterPro" id="IPR000719">
    <property type="entry name" value="Prot_kinase_dom"/>
</dbReference>
<dbReference type="CDD" id="cd14014">
    <property type="entry name" value="STKc_PknB_like"/>
    <property type="match status" value="1"/>
</dbReference>
<keyword evidence="13" id="KW-1185">Reference proteome</keyword>
<evidence type="ECO:0000259" key="10">
    <source>
        <dbReference type="PROSITE" id="PS50011"/>
    </source>
</evidence>
<dbReference type="Proteomes" id="UP001499852">
    <property type="component" value="Unassembled WGS sequence"/>
</dbReference>
<keyword evidence="4" id="KW-0418">Kinase</keyword>
<evidence type="ECO:0000256" key="1">
    <source>
        <dbReference type="ARBA" id="ARBA00022679"/>
    </source>
</evidence>
<dbReference type="Gene3D" id="3.30.200.20">
    <property type="entry name" value="Phosphorylase Kinase, domain 1"/>
    <property type="match status" value="1"/>
</dbReference>
<keyword evidence="2 7" id="KW-0479">Metal-binding</keyword>
<evidence type="ECO:0000256" key="4">
    <source>
        <dbReference type="ARBA" id="ARBA00022777"/>
    </source>
</evidence>
<dbReference type="Gene3D" id="1.10.510.10">
    <property type="entry name" value="Transferase(Phosphotransferase) domain 1"/>
    <property type="match status" value="1"/>
</dbReference>
<keyword evidence="6 7" id="KW-0408">Iron</keyword>
<evidence type="ECO:0008006" key="14">
    <source>
        <dbReference type="Google" id="ProtNLM"/>
    </source>
</evidence>
<evidence type="ECO:0000256" key="8">
    <source>
        <dbReference type="PROSITE-ProRule" id="PRU10141"/>
    </source>
</evidence>
<dbReference type="InterPro" id="IPR009056">
    <property type="entry name" value="Cyt_c-like_dom"/>
</dbReference>
<evidence type="ECO:0000256" key="5">
    <source>
        <dbReference type="ARBA" id="ARBA00022840"/>
    </source>
</evidence>
<dbReference type="EMBL" id="BAABIA010000004">
    <property type="protein sequence ID" value="GAA5139521.1"/>
    <property type="molecule type" value="Genomic_DNA"/>
</dbReference>
<evidence type="ECO:0000256" key="7">
    <source>
        <dbReference type="PROSITE-ProRule" id="PRU00433"/>
    </source>
</evidence>
<dbReference type="Pfam" id="PF07635">
    <property type="entry name" value="PSCyt1"/>
    <property type="match status" value="1"/>
</dbReference>
<feature type="domain" description="Cytochrome c" evidence="11">
    <location>
        <begin position="441"/>
        <end position="535"/>
    </location>
</feature>
<keyword evidence="7" id="KW-0349">Heme</keyword>
<dbReference type="RefSeq" id="WP_345736267.1">
    <property type="nucleotide sequence ID" value="NZ_BAABIA010000004.1"/>
</dbReference>
<evidence type="ECO:0000313" key="13">
    <source>
        <dbReference type="Proteomes" id="UP001499852"/>
    </source>
</evidence>
<dbReference type="PROSITE" id="PS00108">
    <property type="entry name" value="PROTEIN_KINASE_ST"/>
    <property type="match status" value="1"/>
</dbReference>